<dbReference type="EMBL" id="BKCJ010453099">
    <property type="protein sequence ID" value="GFA60154.1"/>
    <property type="molecule type" value="Genomic_DNA"/>
</dbReference>
<name>A0A699JVH2_TANCI</name>
<gene>
    <name evidence="1" type="ORF">Tci_632126</name>
</gene>
<comment type="caution">
    <text evidence="1">The sequence shown here is derived from an EMBL/GenBank/DDBJ whole genome shotgun (WGS) entry which is preliminary data.</text>
</comment>
<organism evidence="1">
    <name type="scientific">Tanacetum cinerariifolium</name>
    <name type="common">Dalmatian daisy</name>
    <name type="synonym">Chrysanthemum cinerariifolium</name>
    <dbReference type="NCBI Taxonomy" id="118510"/>
    <lineage>
        <taxon>Eukaryota</taxon>
        <taxon>Viridiplantae</taxon>
        <taxon>Streptophyta</taxon>
        <taxon>Embryophyta</taxon>
        <taxon>Tracheophyta</taxon>
        <taxon>Spermatophyta</taxon>
        <taxon>Magnoliopsida</taxon>
        <taxon>eudicotyledons</taxon>
        <taxon>Gunneridae</taxon>
        <taxon>Pentapetalae</taxon>
        <taxon>asterids</taxon>
        <taxon>campanulids</taxon>
        <taxon>Asterales</taxon>
        <taxon>Asteraceae</taxon>
        <taxon>Asteroideae</taxon>
        <taxon>Anthemideae</taxon>
        <taxon>Anthemidinae</taxon>
        <taxon>Tanacetum</taxon>
    </lineage>
</organism>
<protein>
    <submittedName>
        <fullName evidence="1">Uncharacterized protein</fullName>
    </submittedName>
</protein>
<evidence type="ECO:0000313" key="1">
    <source>
        <dbReference type="EMBL" id="GFA60154.1"/>
    </source>
</evidence>
<accession>A0A699JVH2</accession>
<dbReference type="AlphaFoldDB" id="A0A699JVH2"/>
<reference evidence="1" key="1">
    <citation type="journal article" date="2019" name="Sci. Rep.">
        <title>Draft genome of Tanacetum cinerariifolium, the natural source of mosquito coil.</title>
        <authorList>
            <person name="Yamashiro T."/>
            <person name="Shiraishi A."/>
            <person name="Satake H."/>
            <person name="Nakayama K."/>
        </authorList>
    </citation>
    <scope>NUCLEOTIDE SEQUENCE</scope>
</reference>
<sequence length="399" mass="46429">MDTYAALTRRVEHLEFGKVAQAMDIIKLKQRVKKLEKRNKVRVLKLRRLQKVETSQRVKTSNDTVMDDESNQGRMIAEMDQDDVVVLEDDKEEDREVTDAIKDVKEAKVDESDQEQGRQAESQAKIYKIDMDHANKVLSMQEDKTEPAEVQEVVDSKDKGKGILVEEPKPLKKKQQIKQDEQYAKELHVELNKDIDCDEAIDHNVARFKMDYFKGLSYDDIRLVFEKYFDSNVAFLIKSKKHMDEEDSRALKRLNETPAEKAAKKQKEDLEALWSLVKEIFLTKKPKNFSDDFLLVTLGAMFEKPNIHAQIWKNQRTIHGLVKVKGWKLLESCGMQIITFTSTQLILLVEKKYPLTRFTLDQMLNVVRLKVEEESKVSLELLSFRVDAAMDMKKNMLSD</sequence>
<proteinExistence type="predicted"/>